<evidence type="ECO:0000259" key="2">
    <source>
        <dbReference type="PROSITE" id="PS50011"/>
    </source>
</evidence>
<dbReference type="PROSITE" id="PS50011">
    <property type="entry name" value="PROTEIN_KINASE_DOM"/>
    <property type="match status" value="1"/>
</dbReference>
<reference evidence="3 4" key="1">
    <citation type="submission" date="2016-03" db="EMBL/GenBank/DDBJ databases">
        <title>Comparative genomics of the ectomycorrhizal sister species Rhizopogon vinicolor and Rhizopogon vesiculosus (Basidiomycota: Boletales) reveals a divergence of the mating type B locus.</title>
        <authorList>
            <person name="Mujic A.B."/>
            <person name="Kuo A."/>
            <person name="Tritt A."/>
            <person name="Lipzen A."/>
            <person name="Chen C."/>
            <person name="Johnson J."/>
            <person name="Sharma A."/>
            <person name="Barry K."/>
            <person name="Grigoriev I.V."/>
            <person name="Spatafora J.W."/>
        </authorList>
    </citation>
    <scope>NUCLEOTIDE SEQUENCE [LARGE SCALE GENOMIC DNA]</scope>
    <source>
        <strain evidence="3 4">AM-OR11-056</strain>
    </source>
</reference>
<dbReference type="GO" id="GO:0005737">
    <property type="term" value="C:cytoplasm"/>
    <property type="evidence" value="ECO:0007669"/>
    <property type="project" value="TreeGrafter"/>
</dbReference>
<feature type="region of interest" description="Disordered" evidence="1">
    <location>
        <begin position="75"/>
        <end position="106"/>
    </location>
</feature>
<name>A0A1J8QK53_9AGAM</name>
<proteinExistence type="predicted"/>
<dbReference type="PANTHER" id="PTHR48015:SF35">
    <property type="entry name" value="SERINE_THREONINE-PROTEIN KINASE PAK"/>
    <property type="match status" value="1"/>
</dbReference>
<dbReference type="STRING" id="180088.A0A1J8QK53"/>
<evidence type="ECO:0000313" key="4">
    <source>
        <dbReference type="Proteomes" id="UP000183567"/>
    </source>
</evidence>
<dbReference type="EMBL" id="LVVM01003953">
    <property type="protein sequence ID" value="OJA13945.1"/>
    <property type="molecule type" value="Genomic_DNA"/>
</dbReference>
<gene>
    <name evidence="3" type="ORF">AZE42_01323</name>
</gene>
<dbReference type="GO" id="GO:0004674">
    <property type="term" value="F:protein serine/threonine kinase activity"/>
    <property type="evidence" value="ECO:0007669"/>
    <property type="project" value="TreeGrafter"/>
</dbReference>
<accession>A0A1J8QK53</accession>
<dbReference type="InterPro" id="IPR000719">
    <property type="entry name" value="Prot_kinase_dom"/>
</dbReference>
<keyword evidence="4" id="KW-1185">Reference proteome</keyword>
<dbReference type="PANTHER" id="PTHR48015">
    <property type="entry name" value="SERINE/THREONINE-PROTEIN KINASE TAO"/>
    <property type="match status" value="1"/>
</dbReference>
<dbReference type="InterPro" id="IPR050285">
    <property type="entry name" value="STE20_Ser/Thr_kinase"/>
</dbReference>
<dbReference type="Proteomes" id="UP000183567">
    <property type="component" value="Unassembled WGS sequence"/>
</dbReference>
<dbReference type="SMART" id="SM00219">
    <property type="entry name" value="TyrKc"/>
    <property type="match status" value="1"/>
</dbReference>
<sequence>MAITLATASVVDSDAVSRSAVELSRDEVGSEMGEGVSIVLLDADPSWPEPPLSPDLDSTPRQPVRFRTSLIRAQGSPHSSLFSNETSSTTESAPLITPQPSLLPPSPLREKSFAPDAAFLTSMTDTFGGRSSDSEEGLTLLTVPKARSYSQRLPSWIAEVVAPLSEFIVDADPQEYFADLQEIAEGESGSVYAARVVCPPEELGLPAGKTHVAVKAIAVQPSVSPKLQELRQEMELMRGVYHEHVLRMDAFYVNLVDDSVWIRMELMERSLADVVGLVSEGLSLQERMIARFASDVSLVLHALEYLQKHHIAHRDVRSDNLLLNTDGIVKVGEWNVYLLLPDSDFSNAVRVTRNSPTSVGAVGVIYWQAPEMRSGAYNALKVDVWSLGATVWELAETEPPFADVQDSREIGSQWPPLRQPDLYTRNFDDFLRLCSRSSALRPNANELLNTPFIRNACGRAVIFQLLSQCRAIEERVLQRENAGES</sequence>
<feature type="domain" description="Protein kinase" evidence="2">
    <location>
        <begin position="177"/>
        <end position="453"/>
    </location>
</feature>
<evidence type="ECO:0000313" key="3">
    <source>
        <dbReference type="EMBL" id="OJA13945.1"/>
    </source>
</evidence>
<dbReference type="OrthoDB" id="248923at2759"/>
<feature type="region of interest" description="Disordered" evidence="1">
    <location>
        <begin position="42"/>
        <end position="61"/>
    </location>
</feature>
<comment type="caution">
    <text evidence="3">The sequence shown here is derived from an EMBL/GenBank/DDBJ whole genome shotgun (WGS) entry which is preliminary data.</text>
</comment>
<dbReference type="AlphaFoldDB" id="A0A1J8QK53"/>
<dbReference type="GO" id="GO:0005524">
    <property type="term" value="F:ATP binding"/>
    <property type="evidence" value="ECO:0007669"/>
    <property type="project" value="InterPro"/>
</dbReference>
<organism evidence="3 4">
    <name type="scientific">Rhizopogon vesiculosus</name>
    <dbReference type="NCBI Taxonomy" id="180088"/>
    <lineage>
        <taxon>Eukaryota</taxon>
        <taxon>Fungi</taxon>
        <taxon>Dikarya</taxon>
        <taxon>Basidiomycota</taxon>
        <taxon>Agaricomycotina</taxon>
        <taxon>Agaricomycetes</taxon>
        <taxon>Agaricomycetidae</taxon>
        <taxon>Boletales</taxon>
        <taxon>Suillineae</taxon>
        <taxon>Rhizopogonaceae</taxon>
        <taxon>Rhizopogon</taxon>
    </lineage>
</organism>
<dbReference type="InterPro" id="IPR011009">
    <property type="entry name" value="Kinase-like_dom_sf"/>
</dbReference>
<dbReference type="InterPro" id="IPR020635">
    <property type="entry name" value="Tyr_kinase_cat_dom"/>
</dbReference>
<dbReference type="GO" id="GO:0043408">
    <property type="term" value="P:regulation of MAPK cascade"/>
    <property type="evidence" value="ECO:0007669"/>
    <property type="project" value="TreeGrafter"/>
</dbReference>
<feature type="compositionally biased region" description="Polar residues" evidence="1">
    <location>
        <begin position="76"/>
        <end position="92"/>
    </location>
</feature>
<dbReference type="Pfam" id="PF00069">
    <property type="entry name" value="Pkinase"/>
    <property type="match status" value="1"/>
</dbReference>
<dbReference type="GO" id="GO:0035556">
    <property type="term" value="P:intracellular signal transduction"/>
    <property type="evidence" value="ECO:0007669"/>
    <property type="project" value="TreeGrafter"/>
</dbReference>
<dbReference type="Gene3D" id="1.10.510.10">
    <property type="entry name" value="Transferase(Phosphotransferase) domain 1"/>
    <property type="match status" value="1"/>
</dbReference>
<dbReference type="SUPFAM" id="SSF56112">
    <property type="entry name" value="Protein kinase-like (PK-like)"/>
    <property type="match status" value="1"/>
</dbReference>
<evidence type="ECO:0000256" key="1">
    <source>
        <dbReference type="SAM" id="MobiDB-lite"/>
    </source>
</evidence>
<dbReference type="GO" id="GO:0004713">
    <property type="term" value="F:protein tyrosine kinase activity"/>
    <property type="evidence" value="ECO:0007669"/>
    <property type="project" value="InterPro"/>
</dbReference>
<protein>
    <recommendedName>
        <fullName evidence="2">Protein kinase domain-containing protein</fullName>
    </recommendedName>
</protein>